<evidence type="ECO:0000313" key="2">
    <source>
        <dbReference type="Proteomes" id="UP001066276"/>
    </source>
</evidence>
<gene>
    <name evidence="1" type="ORF">NDU88_004250</name>
</gene>
<keyword evidence="2" id="KW-1185">Reference proteome</keyword>
<accession>A0AAV7PJ97</accession>
<reference evidence="1" key="1">
    <citation type="journal article" date="2022" name="bioRxiv">
        <title>Sequencing and chromosome-scale assembly of the giantPleurodeles waltlgenome.</title>
        <authorList>
            <person name="Brown T."/>
            <person name="Elewa A."/>
            <person name="Iarovenko S."/>
            <person name="Subramanian E."/>
            <person name="Araus A.J."/>
            <person name="Petzold A."/>
            <person name="Susuki M."/>
            <person name="Suzuki K.-i.T."/>
            <person name="Hayashi T."/>
            <person name="Toyoda A."/>
            <person name="Oliveira C."/>
            <person name="Osipova E."/>
            <person name="Leigh N.D."/>
            <person name="Simon A."/>
            <person name="Yun M.H."/>
        </authorList>
    </citation>
    <scope>NUCLEOTIDE SEQUENCE</scope>
    <source>
        <strain evidence="1">20211129_DDA</strain>
        <tissue evidence="1">Liver</tissue>
    </source>
</reference>
<proteinExistence type="predicted"/>
<name>A0AAV7PJ97_PLEWA</name>
<comment type="caution">
    <text evidence="1">The sequence shown here is derived from an EMBL/GenBank/DDBJ whole genome shotgun (WGS) entry which is preliminary data.</text>
</comment>
<sequence>MVTLPVGAIPAKRRVSAYYKRALKHIKETKARDLDCIKGFLVLGPLPRLNEGALADLNANLTLKEVRTTLQLLLW</sequence>
<dbReference type="Proteomes" id="UP001066276">
    <property type="component" value="Chromosome 7"/>
</dbReference>
<evidence type="ECO:0000313" key="1">
    <source>
        <dbReference type="EMBL" id="KAJ1125833.1"/>
    </source>
</evidence>
<organism evidence="1 2">
    <name type="scientific">Pleurodeles waltl</name>
    <name type="common">Iberian ribbed newt</name>
    <dbReference type="NCBI Taxonomy" id="8319"/>
    <lineage>
        <taxon>Eukaryota</taxon>
        <taxon>Metazoa</taxon>
        <taxon>Chordata</taxon>
        <taxon>Craniata</taxon>
        <taxon>Vertebrata</taxon>
        <taxon>Euteleostomi</taxon>
        <taxon>Amphibia</taxon>
        <taxon>Batrachia</taxon>
        <taxon>Caudata</taxon>
        <taxon>Salamandroidea</taxon>
        <taxon>Salamandridae</taxon>
        <taxon>Pleurodelinae</taxon>
        <taxon>Pleurodeles</taxon>
    </lineage>
</organism>
<dbReference type="AlphaFoldDB" id="A0AAV7PJ97"/>
<dbReference type="EMBL" id="JANPWB010000011">
    <property type="protein sequence ID" value="KAJ1125833.1"/>
    <property type="molecule type" value="Genomic_DNA"/>
</dbReference>
<protein>
    <submittedName>
        <fullName evidence="1">Uncharacterized protein</fullName>
    </submittedName>
</protein>